<dbReference type="OrthoDB" id="2224642at2759"/>
<organism evidence="1 2">
    <name type="scientific">Absidia repens</name>
    <dbReference type="NCBI Taxonomy" id="90262"/>
    <lineage>
        <taxon>Eukaryota</taxon>
        <taxon>Fungi</taxon>
        <taxon>Fungi incertae sedis</taxon>
        <taxon>Mucoromycota</taxon>
        <taxon>Mucoromycotina</taxon>
        <taxon>Mucoromycetes</taxon>
        <taxon>Mucorales</taxon>
        <taxon>Cunninghamellaceae</taxon>
        <taxon>Absidia</taxon>
    </lineage>
</organism>
<comment type="caution">
    <text evidence="1">The sequence shown here is derived from an EMBL/GenBank/DDBJ whole genome shotgun (WGS) entry which is preliminary data.</text>
</comment>
<dbReference type="AlphaFoldDB" id="A0A1X2J364"/>
<proteinExistence type="predicted"/>
<evidence type="ECO:0000313" key="1">
    <source>
        <dbReference type="EMBL" id="ORZ26231.1"/>
    </source>
</evidence>
<gene>
    <name evidence="1" type="ORF">BCR42DRAFT_341818</name>
</gene>
<dbReference type="EMBL" id="MCGE01000001">
    <property type="protein sequence ID" value="ORZ26231.1"/>
    <property type="molecule type" value="Genomic_DNA"/>
</dbReference>
<name>A0A1X2J364_9FUNG</name>
<protein>
    <submittedName>
        <fullName evidence="1">Uncharacterized protein</fullName>
    </submittedName>
</protein>
<evidence type="ECO:0000313" key="2">
    <source>
        <dbReference type="Proteomes" id="UP000193560"/>
    </source>
</evidence>
<accession>A0A1X2J364</accession>
<reference evidence="1 2" key="1">
    <citation type="submission" date="2016-07" db="EMBL/GenBank/DDBJ databases">
        <title>Pervasive Adenine N6-methylation of Active Genes in Fungi.</title>
        <authorList>
            <consortium name="DOE Joint Genome Institute"/>
            <person name="Mondo S.J."/>
            <person name="Dannebaum R.O."/>
            <person name="Kuo R.C."/>
            <person name="Labutti K."/>
            <person name="Haridas S."/>
            <person name="Kuo A."/>
            <person name="Salamov A."/>
            <person name="Ahrendt S.R."/>
            <person name="Lipzen A."/>
            <person name="Sullivan W."/>
            <person name="Andreopoulos W.B."/>
            <person name="Clum A."/>
            <person name="Lindquist E."/>
            <person name="Daum C."/>
            <person name="Ramamoorthy G.K."/>
            <person name="Gryganskyi A."/>
            <person name="Culley D."/>
            <person name="Magnuson J.K."/>
            <person name="James T.Y."/>
            <person name="O'Malley M.A."/>
            <person name="Stajich J.E."/>
            <person name="Spatafora J.W."/>
            <person name="Visel A."/>
            <person name="Grigoriev I.V."/>
        </authorList>
    </citation>
    <scope>NUCLEOTIDE SEQUENCE [LARGE SCALE GENOMIC DNA]</scope>
    <source>
        <strain evidence="1 2">NRRL 1336</strain>
    </source>
</reference>
<keyword evidence="2" id="KW-1185">Reference proteome</keyword>
<sequence>MSPVVRFPATCELCGQWIPKHEGGCPRNGVHPSQWLLFQSPVAKKPHSRINGHDHSANSFFAINQHTVDDDIFTSIYANIHDL</sequence>
<dbReference type="Proteomes" id="UP000193560">
    <property type="component" value="Unassembled WGS sequence"/>
</dbReference>